<organism evidence="1 2">
    <name type="scientific">Streptosporangium longisporum</name>
    <dbReference type="NCBI Taxonomy" id="46187"/>
    <lineage>
        <taxon>Bacteria</taxon>
        <taxon>Bacillati</taxon>
        <taxon>Actinomycetota</taxon>
        <taxon>Actinomycetes</taxon>
        <taxon>Streptosporangiales</taxon>
        <taxon>Streptosporangiaceae</taxon>
        <taxon>Streptosporangium</taxon>
    </lineage>
</organism>
<proteinExistence type="predicted"/>
<evidence type="ECO:0000313" key="2">
    <source>
        <dbReference type="Proteomes" id="UP001499930"/>
    </source>
</evidence>
<dbReference type="PIRSF" id="PIRSF001439">
    <property type="entry name" value="CryM"/>
    <property type="match status" value="1"/>
</dbReference>
<dbReference type="Gene3D" id="3.30.1780.10">
    <property type="entry name" value="ornithine cyclodeaminase, domain 1"/>
    <property type="match status" value="1"/>
</dbReference>
<dbReference type="PANTHER" id="PTHR13812:SF19">
    <property type="entry name" value="KETIMINE REDUCTASE MU-CRYSTALLIN"/>
    <property type="match status" value="1"/>
</dbReference>
<dbReference type="InterPro" id="IPR023401">
    <property type="entry name" value="ODC_N"/>
</dbReference>
<dbReference type="EMBL" id="BAAAWD010000024">
    <property type="protein sequence ID" value="GAA3036313.1"/>
    <property type="molecule type" value="Genomic_DNA"/>
</dbReference>
<dbReference type="SUPFAM" id="SSF51735">
    <property type="entry name" value="NAD(P)-binding Rossmann-fold domains"/>
    <property type="match status" value="1"/>
</dbReference>
<protein>
    <submittedName>
        <fullName evidence="1">Ornithine cyclodeaminase family protein</fullName>
    </submittedName>
</protein>
<dbReference type="InterPro" id="IPR036291">
    <property type="entry name" value="NAD(P)-bd_dom_sf"/>
</dbReference>
<dbReference type="RefSeq" id="WP_344905623.1">
    <property type="nucleotide sequence ID" value="NZ_BAAAWD010000024.1"/>
</dbReference>
<name>A0ABP6LDA6_9ACTN</name>
<keyword evidence="2" id="KW-1185">Reference proteome</keyword>
<sequence>MTEHVPLITGDHLRRLLGPRQAVRVVTDALRGGLDPAADPARTVVPTAHGHLLLMPAESGARTGVKVVTVAPDNPAHGRPRIQGFYLLFDARTLSPVALIDGIALTTLRTPAVSVAAVLPLLRRARDPLRVAVFGAGPQGRGHVDTLLDTLSGHRRLAEVTYLVRDPRRAGVPGHGAVPVTVAASGGERATRAVSRADVVVCATTAREPLFDSALLHDRAVVIAVGSHEPGAREVDGALTGRAHVVVDDVATALREAGDVVQAIGEGNLDAARLIPMRRIVTDPASVDLDRPVLFKSTGMSWQDLVVATAAHERLGG</sequence>
<dbReference type="Proteomes" id="UP001499930">
    <property type="component" value="Unassembled WGS sequence"/>
</dbReference>
<dbReference type="Gene3D" id="3.40.50.720">
    <property type="entry name" value="NAD(P)-binding Rossmann-like Domain"/>
    <property type="match status" value="1"/>
</dbReference>
<accession>A0ABP6LDA6</accession>
<dbReference type="Pfam" id="PF02423">
    <property type="entry name" value="OCD_Mu_crystall"/>
    <property type="match status" value="1"/>
</dbReference>
<comment type="caution">
    <text evidence="1">The sequence shown here is derived from an EMBL/GenBank/DDBJ whole genome shotgun (WGS) entry which is preliminary data.</text>
</comment>
<dbReference type="InterPro" id="IPR003462">
    <property type="entry name" value="ODC_Mu_crystall"/>
</dbReference>
<gene>
    <name evidence="1" type="ORF">GCM10017559_75020</name>
</gene>
<evidence type="ECO:0000313" key="1">
    <source>
        <dbReference type="EMBL" id="GAA3036313.1"/>
    </source>
</evidence>
<reference evidence="2" key="1">
    <citation type="journal article" date="2019" name="Int. J. Syst. Evol. Microbiol.">
        <title>The Global Catalogue of Microorganisms (GCM) 10K type strain sequencing project: providing services to taxonomists for standard genome sequencing and annotation.</title>
        <authorList>
            <consortium name="The Broad Institute Genomics Platform"/>
            <consortium name="The Broad Institute Genome Sequencing Center for Infectious Disease"/>
            <person name="Wu L."/>
            <person name="Ma J."/>
        </authorList>
    </citation>
    <scope>NUCLEOTIDE SEQUENCE [LARGE SCALE GENOMIC DNA]</scope>
    <source>
        <strain evidence="2">JCM 3106</strain>
    </source>
</reference>
<dbReference type="PANTHER" id="PTHR13812">
    <property type="entry name" value="KETIMINE REDUCTASE MU-CRYSTALLIN"/>
    <property type="match status" value="1"/>
</dbReference>